<dbReference type="PANTHER" id="PTHR46521:SF4">
    <property type="entry name" value="SUCROSE-PHOSPHATASE 2-RELATED"/>
    <property type="match status" value="1"/>
</dbReference>
<organism evidence="3 4">
    <name type="scientific">Rhodoferax antarcticus ANT.BR</name>
    <dbReference type="NCBI Taxonomy" id="1111071"/>
    <lineage>
        <taxon>Bacteria</taxon>
        <taxon>Pseudomonadati</taxon>
        <taxon>Pseudomonadota</taxon>
        <taxon>Betaproteobacteria</taxon>
        <taxon>Burkholderiales</taxon>
        <taxon>Comamonadaceae</taxon>
        <taxon>Rhodoferax</taxon>
    </lineage>
</organism>
<proteinExistence type="predicted"/>
<dbReference type="Pfam" id="PF05116">
    <property type="entry name" value="S6PP"/>
    <property type="match status" value="1"/>
</dbReference>
<keyword evidence="4" id="KW-1185">Reference proteome</keyword>
<dbReference type="RefSeq" id="WP_075585124.1">
    <property type="nucleotide sequence ID" value="NZ_MSYM01000005.1"/>
</dbReference>
<dbReference type="InterPro" id="IPR051518">
    <property type="entry name" value="Sucrose_Phosphatase"/>
</dbReference>
<dbReference type="NCBIfam" id="TIGR01484">
    <property type="entry name" value="HAD-SF-IIB"/>
    <property type="match status" value="1"/>
</dbReference>
<dbReference type="Proteomes" id="UP000185911">
    <property type="component" value="Unassembled WGS sequence"/>
</dbReference>
<dbReference type="PANTHER" id="PTHR46521">
    <property type="entry name" value="SUCROSE-PHOSPHATASE 2-RELATED"/>
    <property type="match status" value="1"/>
</dbReference>
<dbReference type="GO" id="GO:0050307">
    <property type="term" value="F:sucrose-phosphate phosphatase activity"/>
    <property type="evidence" value="ECO:0007669"/>
    <property type="project" value="UniProtKB-EC"/>
</dbReference>
<evidence type="ECO:0000313" key="3">
    <source>
        <dbReference type="EMBL" id="OLP08245.1"/>
    </source>
</evidence>
<dbReference type="STRING" id="81479.RA876_16680"/>
<comment type="caution">
    <text evidence="3">The sequence shown here is derived from an EMBL/GenBank/DDBJ whole genome shotgun (WGS) entry which is preliminary data.</text>
</comment>
<sequence>MRPFLLCTDLDRTLIPNGAATESPYARAHFANLVRQPHVTLAYVSGRNLAQIEEAIKTYQLPTPNFAITDVGSSIYQRKFSGWQSWRAWDVRIGLDWDWAGASAEHISSLLADVGELRLQEPEKQARHKLSFYAPLSASATNLKQVIEQRLAQHGVQANVIWSVDEETQLGLIDILPARAGKRQAVEFLMQARGFSREQTVFAGDSGNDLDVMLSDIPAVLVANAHPEVKARSVIQPHINLYIAKGDFLGMNGNYSAGILEGISHFRPDICDWLRQQHVVG</sequence>
<protein>
    <submittedName>
        <fullName evidence="3">Putative sucrose-6F-phosphate phosphohydrolase</fullName>
        <ecNumber evidence="3">3.1.3.24</ecNumber>
    </submittedName>
</protein>
<keyword evidence="1 3" id="KW-0378">Hydrolase</keyword>
<dbReference type="InterPro" id="IPR006380">
    <property type="entry name" value="SPP-like_dom"/>
</dbReference>
<gene>
    <name evidence="3" type="ORF">BLL52_0533</name>
</gene>
<dbReference type="SFLD" id="SFLDS00003">
    <property type="entry name" value="Haloacid_Dehalogenase"/>
    <property type="match status" value="1"/>
</dbReference>
<feature type="domain" description="Sucrose phosphatase-like" evidence="2">
    <location>
        <begin position="3"/>
        <end position="267"/>
    </location>
</feature>
<name>A0A1Q8YJV0_9BURK</name>
<dbReference type="InterPro" id="IPR036412">
    <property type="entry name" value="HAD-like_sf"/>
</dbReference>
<dbReference type="EC" id="3.1.3.24" evidence="3"/>
<evidence type="ECO:0000259" key="2">
    <source>
        <dbReference type="Pfam" id="PF05116"/>
    </source>
</evidence>
<dbReference type="InterPro" id="IPR023214">
    <property type="entry name" value="HAD_sf"/>
</dbReference>
<dbReference type="Gene3D" id="3.40.50.1000">
    <property type="entry name" value="HAD superfamily/HAD-like"/>
    <property type="match status" value="1"/>
</dbReference>
<dbReference type="InterPro" id="IPR006379">
    <property type="entry name" value="HAD-SF_hydro_IIB"/>
</dbReference>
<dbReference type="Gene3D" id="3.90.1070.10">
    <property type="match status" value="1"/>
</dbReference>
<reference evidence="3 4" key="1">
    <citation type="submission" date="2017-01" db="EMBL/GenBank/DDBJ databases">
        <title>Genome sequence of Rhodoferax antarcticus ANT.BR, a psychrophilic purple nonsulfur bacterium from an Antarctic microbial mat.</title>
        <authorList>
            <person name="Baker J."/>
            <person name="Riester C."/>
            <person name="Skinner B."/>
            <person name="Newell A."/>
            <person name="Swingley W."/>
            <person name="Madigan M."/>
            <person name="Jung D."/>
            <person name="Asao M."/>
            <person name="Chen M."/>
            <person name="Loughlin P."/>
            <person name="Pan H."/>
            <person name="Lin S."/>
            <person name="Li N."/>
            <person name="Shaw J."/>
            <person name="Prado M."/>
            <person name="Sherman C."/>
            <person name="Li X."/>
            <person name="Tang J."/>
            <person name="Blankenship R."/>
            <person name="Zhao T."/>
            <person name="Touchman J."/>
            <person name="Sattley M."/>
        </authorList>
    </citation>
    <scope>NUCLEOTIDE SEQUENCE [LARGE SCALE GENOMIC DNA]</scope>
    <source>
        <strain evidence="3 4">ANT.BR</strain>
    </source>
</reference>
<dbReference type="SUPFAM" id="SSF56784">
    <property type="entry name" value="HAD-like"/>
    <property type="match status" value="1"/>
</dbReference>
<dbReference type="SFLD" id="SFLDG01141">
    <property type="entry name" value="C2.B.1:_Sucrose_Phosphatase_Li"/>
    <property type="match status" value="1"/>
</dbReference>
<dbReference type="EMBL" id="MSYM01000005">
    <property type="protein sequence ID" value="OLP08245.1"/>
    <property type="molecule type" value="Genomic_DNA"/>
</dbReference>
<dbReference type="SFLD" id="SFLDG01140">
    <property type="entry name" value="C2.B:_Phosphomannomutase_and_P"/>
    <property type="match status" value="1"/>
</dbReference>
<accession>A0A1Q8YJV0</accession>
<evidence type="ECO:0000256" key="1">
    <source>
        <dbReference type="ARBA" id="ARBA00022801"/>
    </source>
</evidence>
<dbReference type="AlphaFoldDB" id="A0A1Q8YJV0"/>
<evidence type="ECO:0000313" key="4">
    <source>
        <dbReference type="Proteomes" id="UP000185911"/>
    </source>
</evidence>